<dbReference type="OMA" id="SWRKKQT"/>
<evidence type="ECO:0000313" key="10">
    <source>
        <dbReference type="Proteomes" id="UP000030854"/>
    </source>
</evidence>
<feature type="compositionally biased region" description="Low complexity" evidence="7">
    <location>
        <begin position="1"/>
        <end position="19"/>
    </location>
</feature>
<keyword evidence="5 6" id="KW-0653">Protein transport</keyword>
<sequence>MSSPSEYNSFESSYYGGNKKPPPPPPKPGTQETNFINTSLEPQSISSSSIQELSIENTNIIHAHAHSTGYADLQRKFHPPHNQDPGVAWLPKMLEGKTKQQLIEILENHKLLNAIANSTSTAYPSISEYQSFLEASLKENIALASHLKEVEARLIQLRSENQAQLLATHALERQWRQKQSEMDQALAPFAPPSLYQNLNQAIQEEELMCSSLETSFFEGDGIASEREVTDWVRKFRESRKLYYFRLAKKERWDEGRIGGWR</sequence>
<comment type="similarity">
    <text evidence="2">Belongs to the VPS37 family.</text>
</comment>
<dbReference type="GO" id="GO:0000813">
    <property type="term" value="C:ESCRT I complex"/>
    <property type="evidence" value="ECO:0007669"/>
    <property type="project" value="UniProtKB-ARBA"/>
</dbReference>
<dbReference type="InterPro" id="IPR029012">
    <property type="entry name" value="Helix_hairpin_bin_sf"/>
</dbReference>
<dbReference type="InterPro" id="IPR009851">
    <property type="entry name" value="Mod_r"/>
</dbReference>
<dbReference type="InterPro" id="IPR037202">
    <property type="entry name" value="ESCRT_assembly_dom"/>
</dbReference>
<dbReference type="AlphaFoldDB" id="A0A0B1PA85"/>
<organism evidence="9 10">
    <name type="scientific">Uncinula necator</name>
    <name type="common">Grape powdery mildew</name>
    <dbReference type="NCBI Taxonomy" id="52586"/>
    <lineage>
        <taxon>Eukaryota</taxon>
        <taxon>Fungi</taxon>
        <taxon>Dikarya</taxon>
        <taxon>Ascomycota</taxon>
        <taxon>Pezizomycotina</taxon>
        <taxon>Leotiomycetes</taxon>
        <taxon>Erysiphales</taxon>
        <taxon>Erysiphaceae</taxon>
        <taxon>Erysiphe</taxon>
    </lineage>
</organism>
<keyword evidence="3 6" id="KW-0813">Transport</keyword>
<evidence type="ECO:0000256" key="3">
    <source>
        <dbReference type="ARBA" id="ARBA00022448"/>
    </source>
</evidence>
<dbReference type="GO" id="GO:0006612">
    <property type="term" value="P:protein targeting to membrane"/>
    <property type="evidence" value="ECO:0007669"/>
    <property type="project" value="TreeGrafter"/>
</dbReference>
<evidence type="ECO:0000256" key="4">
    <source>
        <dbReference type="ARBA" id="ARBA00022753"/>
    </source>
</evidence>
<dbReference type="GO" id="GO:0043162">
    <property type="term" value="P:ubiquitin-dependent protein catabolic process via the multivesicular body sorting pathway"/>
    <property type="evidence" value="ECO:0007669"/>
    <property type="project" value="UniProtKB-ARBA"/>
</dbReference>
<gene>
    <name evidence="9" type="ORF">EV44_g2584</name>
</gene>
<accession>A0A0B1PA85</accession>
<feature type="domain" description="VPS37 C-terminal" evidence="8">
    <location>
        <begin position="172"/>
        <end position="261"/>
    </location>
</feature>
<feature type="region of interest" description="Disordered" evidence="7">
    <location>
        <begin position="1"/>
        <end position="38"/>
    </location>
</feature>
<keyword evidence="4" id="KW-0967">Endosome</keyword>
<evidence type="ECO:0000256" key="5">
    <source>
        <dbReference type="ARBA" id="ARBA00022927"/>
    </source>
</evidence>
<dbReference type="Gene3D" id="1.10.287.660">
    <property type="entry name" value="Helix hairpin bin"/>
    <property type="match status" value="1"/>
</dbReference>
<protein>
    <submittedName>
        <fullName evidence="9">Putative endosomal sorting complex assembly</fullName>
    </submittedName>
</protein>
<dbReference type="GO" id="GO:0006623">
    <property type="term" value="P:protein targeting to vacuole"/>
    <property type="evidence" value="ECO:0007669"/>
    <property type="project" value="TreeGrafter"/>
</dbReference>
<dbReference type="Proteomes" id="UP000030854">
    <property type="component" value="Unassembled WGS sequence"/>
</dbReference>
<evidence type="ECO:0000313" key="9">
    <source>
        <dbReference type="EMBL" id="KHJ35163.1"/>
    </source>
</evidence>
<reference evidence="9 10" key="1">
    <citation type="journal article" date="2014" name="BMC Genomics">
        <title>Adaptive genomic structural variation in the grape powdery mildew pathogen, Erysiphe necator.</title>
        <authorList>
            <person name="Jones L."/>
            <person name="Riaz S."/>
            <person name="Morales-Cruz A."/>
            <person name="Amrine K.C."/>
            <person name="McGuire B."/>
            <person name="Gubler W.D."/>
            <person name="Walker M.A."/>
            <person name="Cantu D."/>
        </authorList>
    </citation>
    <scope>NUCLEOTIDE SEQUENCE [LARGE SCALE GENOMIC DNA]</scope>
    <source>
        <strain evidence="10">c</strain>
    </source>
</reference>
<dbReference type="SUPFAM" id="SSF140111">
    <property type="entry name" value="Endosomal sorting complex assembly domain"/>
    <property type="match status" value="1"/>
</dbReference>
<evidence type="ECO:0000256" key="7">
    <source>
        <dbReference type="SAM" id="MobiDB-lite"/>
    </source>
</evidence>
<name>A0A0B1PA85_UNCNE</name>
<dbReference type="PANTHER" id="PTHR13678:SF2">
    <property type="entry name" value="VACUOLAR PROTEIN SORTING-ASSOCIATED PROTEIN 37A"/>
    <property type="match status" value="1"/>
</dbReference>
<dbReference type="EMBL" id="JNVN01000498">
    <property type="protein sequence ID" value="KHJ35163.1"/>
    <property type="molecule type" value="Genomic_DNA"/>
</dbReference>
<dbReference type="HOGENOM" id="CLU_088665_0_0_1"/>
<keyword evidence="10" id="KW-1185">Reference proteome</keyword>
<evidence type="ECO:0000259" key="8">
    <source>
        <dbReference type="PROSITE" id="PS51314"/>
    </source>
</evidence>
<dbReference type="Pfam" id="PF07200">
    <property type="entry name" value="Mod_r"/>
    <property type="match status" value="1"/>
</dbReference>
<proteinExistence type="inferred from homology"/>
<dbReference type="PANTHER" id="PTHR13678">
    <property type="entry name" value="VACUOLAR PROTEIN SORTING-ASSOCIATED PROTEIN 37"/>
    <property type="match status" value="1"/>
</dbReference>
<evidence type="ECO:0000256" key="2">
    <source>
        <dbReference type="ARBA" id="ARBA00007617"/>
    </source>
</evidence>
<comment type="subcellular location">
    <subcellularLocation>
        <location evidence="1">Endosome</location>
    </subcellularLocation>
</comment>
<dbReference type="PROSITE" id="PS51314">
    <property type="entry name" value="VPS37_C"/>
    <property type="match status" value="1"/>
</dbReference>
<dbReference type="STRING" id="52586.A0A0B1PA85"/>
<evidence type="ECO:0000256" key="1">
    <source>
        <dbReference type="ARBA" id="ARBA00004177"/>
    </source>
</evidence>
<evidence type="ECO:0000256" key="6">
    <source>
        <dbReference type="PROSITE-ProRule" id="PRU00646"/>
    </source>
</evidence>
<comment type="caution">
    <text evidence="9">The sequence shown here is derived from an EMBL/GenBank/DDBJ whole genome shotgun (WGS) entry which is preliminary data.</text>
</comment>